<feature type="region of interest" description="Disordered" evidence="1">
    <location>
        <begin position="1"/>
        <end position="48"/>
    </location>
</feature>
<evidence type="ECO:0000313" key="2">
    <source>
        <dbReference type="EMBL" id="CAD8515105.1"/>
    </source>
</evidence>
<dbReference type="SUPFAM" id="SSF82199">
    <property type="entry name" value="SET domain"/>
    <property type="match status" value="1"/>
</dbReference>
<evidence type="ECO:0000256" key="1">
    <source>
        <dbReference type="SAM" id="MobiDB-lite"/>
    </source>
</evidence>
<accession>A0A7S0I9U4</accession>
<evidence type="ECO:0008006" key="3">
    <source>
        <dbReference type="Google" id="ProtNLM"/>
    </source>
</evidence>
<dbReference type="PANTHER" id="PTHR13271">
    <property type="entry name" value="UNCHARACTERIZED PUTATIVE METHYLTRANSFERASE"/>
    <property type="match status" value="1"/>
</dbReference>
<feature type="region of interest" description="Disordered" evidence="1">
    <location>
        <begin position="490"/>
        <end position="545"/>
    </location>
</feature>
<dbReference type="CDD" id="cd10527">
    <property type="entry name" value="SET_LSMT"/>
    <property type="match status" value="1"/>
</dbReference>
<dbReference type="Gene3D" id="3.90.1410.10">
    <property type="entry name" value="set domain protein methyltransferase, domain 1"/>
    <property type="match status" value="1"/>
</dbReference>
<feature type="compositionally biased region" description="Acidic residues" evidence="1">
    <location>
        <begin position="527"/>
        <end position="539"/>
    </location>
</feature>
<dbReference type="InterPro" id="IPR050600">
    <property type="entry name" value="SETD3_SETD6_MTase"/>
</dbReference>
<reference evidence="2" key="1">
    <citation type="submission" date="2021-01" db="EMBL/GenBank/DDBJ databases">
        <authorList>
            <person name="Corre E."/>
            <person name="Pelletier E."/>
            <person name="Niang G."/>
            <person name="Scheremetjew M."/>
            <person name="Finn R."/>
            <person name="Kale V."/>
            <person name="Holt S."/>
            <person name="Cochrane G."/>
            <person name="Meng A."/>
            <person name="Brown T."/>
            <person name="Cohen L."/>
        </authorList>
    </citation>
    <scope>NUCLEOTIDE SEQUENCE</scope>
    <source>
        <strain evidence="2">CCMP1723</strain>
    </source>
</reference>
<gene>
    <name evidence="2" type="ORF">MCOM1403_LOCUS2530</name>
</gene>
<proteinExistence type="predicted"/>
<dbReference type="PANTHER" id="PTHR13271:SF123">
    <property type="entry name" value="RIBULOSE-1,5-BISPHOSPHATE CARBOXYLASE_OXYGENASE SMALL SUBUNIT N-METHYLTRANSFERASE I-RELATED"/>
    <property type="match status" value="1"/>
</dbReference>
<feature type="compositionally biased region" description="Basic and acidic residues" evidence="1">
    <location>
        <begin position="491"/>
        <end position="516"/>
    </location>
</feature>
<dbReference type="AlphaFoldDB" id="A0A7S0I9U4"/>
<dbReference type="InterPro" id="IPR046341">
    <property type="entry name" value="SET_dom_sf"/>
</dbReference>
<dbReference type="EMBL" id="HBEQ01003285">
    <property type="protein sequence ID" value="CAD8515105.1"/>
    <property type="molecule type" value="Transcribed_RNA"/>
</dbReference>
<dbReference type="GO" id="GO:0016279">
    <property type="term" value="F:protein-lysine N-methyltransferase activity"/>
    <property type="evidence" value="ECO:0007669"/>
    <property type="project" value="TreeGrafter"/>
</dbReference>
<organism evidence="2">
    <name type="scientific">Micromonas pusilla</name>
    <name type="common">Picoplanktonic green alga</name>
    <name type="synonym">Chromulina pusilla</name>
    <dbReference type="NCBI Taxonomy" id="38833"/>
    <lineage>
        <taxon>Eukaryota</taxon>
        <taxon>Viridiplantae</taxon>
        <taxon>Chlorophyta</taxon>
        <taxon>Mamiellophyceae</taxon>
        <taxon>Mamiellales</taxon>
        <taxon>Mamiellaceae</taxon>
        <taxon>Micromonas</taxon>
    </lineage>
</organism>
<protein>
    <recommendedName>
        <fullName evidence="3">Set domain protein</fullName>
    </recommendedName>
</protein>
<feature type="compositionally biased region" description="Basic and acidic residues" evidence="1">
    <location>
        <begin position="7"/>
        <end position="21"/>
    </location>
</feature>
<name>A0A7S0I9U4_MICPS</name>
<sequence>MFMSEPGYKDFDPTKEVKLDRPPYIPTPSNDPDYHNRKVGRPKPPAEDDELAAFEACSRKILDEFGEVHHNLGLNQKGDRGLCAVGPIKNGEIIFGIPECICYTAAGALKDERIGPFIDAHTAPSKPKCDADGDDDGGEKVKVKVKVKGKVKGEAASLLRMPRGDVALAMRVTFDALHMRSTIQYSTWAPYHWLLDREDFDESPTWWDDATREKLLKGSHVLELARKAAEDFEHDWDVVKEELADMAVEAKLYPLIPTDFLRETFRRAVAAIHSRSFNAAVPGQVTSNASEESEHTILVPVLDCANHHRKPRECRWEMVPIENWERRRHYIGKWSVVVGALRDFDEGDPVRISYGARSNSELLLRYGFTVPDNAEPDGSSNDVVPLHIPGVPGGAVAALRVASRPGYAYPPLASALDAIKRKRLGVSEPTPGAPRVRADDDIVGELDELDDWYGGNADDAGDEAMYAEMYGGGDGGDEDDEDDEAMYAEGTEAKRARDGEKEDAVDVVDGMRRMDDPYGGGRSPAADDVDEEEDDDEGAGGEARGSLDIEVAALRDLVAILRERRDAIPEELTRHDADADADADRRAAAAATQMLSERLTLSFYLDATERALAIAAGVANGAHETLREAVRAAELSGEGGGDAPPAGTEGAGAMAWRCGRSHVDALVRAYFRIRHGAA</sequence>